<protein>
    <recommendedName>
        <fullName evidence="2">Phospholipid scramblase</fullName>
    </recommendedName>
</protein>
<dbReference type="InterPro" id="IPR025659">
    <property type="entry name" value="Tubby-like_C"/>
</dbReference>
<accession>A0A9W8IBL5</accession>
<dbReference type="Proteomes" id="UP001139887">
    <property type="component" value="Unassembled WGS sequence"/>
</dbReference>
<dbReference type="GO" id="GO:0017128">
    <property type="term" value="F:phospholipid scramblase activity"/>
    <property type="evidence" value="ECO:0007669"/>
    <property type="project" value="InterPro"/>
</dbReference>
<comment type="caution">
    <text evidence="3">The sequence shown here is derived from an EMBL/GenBank/DDBJ whole genome shotgun (WGS) entry which is preliminary data.</text>
</comment>
<keyword evidence="4" id="KW-1185">Reference proteome</keyword>
<evidence type="ECO:0000256" key="1">
    <source>
        <dbReference type="ARBA" id="ARBA00005350"/>
    </source>
</evidence>
<proteinExistence type="inferred from homology"/>
<organism evidence="3 4">
    <name type="scientific">Coemansia brasiliensis</name>
    <dbReference type="NCBI Taxonomy" id="2650707"/>
    <lineage>
        <taxon>Eukaryota</taxon>
        <taxon>Fungi</taxon>
        <taxon>Fungi incertae sedis</taxon>
        <taxon>Zoopagomycota</taxon>
        <taxon>Kickxellomycotina</taxon>
        <taxon>Kickxellomycetes</taxon>
        <taxon>Kickxellales</taxon>
        <taxon>Kickxellaceae</taxon>
        <taxon>Coemansia</taxon>
    </lineage>
</organism>
<dbReference type="PANTHER" id="PTHR23248:SF9">
    <property type="entry name" value="PHOSPHOLIPID SCRAMBLASE"/>
    <property type="match status" value="1"/>
</dbReference>
<dbReference type="PANTHER" id="PTHR23248">
    <property type="entry name" value="PHOSPHOLIPID SCRAMBLASE-RELATED"/>
    <property type="match status" value="1"/>
</dbReference>
<dbReference type="GO" id="GO:0005886">
    <property type="term" value="C:plasma membrane"/>
    <property type="evidence" value="ECO:0007669"/>
    <property type="project" value="TreeGrafter"/>
</dbReference>
<name>A0A9W8IBL5_9FUNG</name>
<gene>
    <name evidence="3" type="ORF">IWW36_002626</name>
</gene>
<sequence length="238" mass="26818">MLSSNQSAGAILGHSSLRVTRQLEMLNILVGFEQANRYALVDPQGNPAGFMVEEQTWSSIFGRQLYGMHRPFKILVMDLNGNPSLRIRRPFSFINSWVSVESLESGQVIGESHQEWHMWRRRYNLFASQGSNMSQFARVDMPFLSWEFPMADEQGKAVAGVYRDFSGIGMELFTDYGLYGVCFDSISLQQRHAASGSPTPLADYALDLDRRAVVLAAAVSIDFDYFSRHSHFGPGYLP</sequence>
<dbReference type="Pfam" id="PF03803">
    <property type="entry name" value="Scramblase"/>
    <property type="match status" value="1"/>
</dbReference>
<dbReference type="SUPFAM" id="SSF54518">
    <property type="entry name" value="Tubby C-terminal domain-like"/>
    <property type="match status" value="1"/>
</dbReference>
<comment type="similarity">
    <text evidence="1 2">Belongs to the phospholipid scramblase family.</text>
</comment>
<reference evidence="3" key="1">
    <citation type="submission" date="2022-07" db="EMBL/GenBank/DDBJ databases">
        <title>Phylogenomic reconstructions and comparative analyses of Kickxellomycotina fungi.</title>
        <authorList>
            <person name="Reynolds N.K."/>
            <person name="Stajich J.E."/>
            <person name="Barry K."/>
            <person name="Grigoriev I.V."/>
            <person name="Crous P."/>
            <person name="Smith M.E."/>
        </authorList>
    </citation>
    <scope>NUCLEOTIDE SEQUENCE</scope>
    <source>
        <strain evidence="3">NRRL 1566</strain>
    </source>
</reference>
<dbReference type="InterPro" id="IPR005552">
    <property type="entry name" value="Scramblase"/>
</dbReference>
<dbReference type="OrthoDB" id="191150at2759"/>
<evidence type="ECO:0000313" key="3">
    <source>
        <dbReference type="EMBL" id="KAJ2849435.1"/>
    </source>
</evidence>
<evidence type="ECO:0000256" key="2">
    <source>
        <dbReference type="RuleBase" id="RU363116"/>
    </source>
</evidence>
<dbReference type="EMBL" id="JANBUW010000078">
    <property type="protein sequence ID" value="KAJ2849435.1"/>
    <property type="molecule type" value="Genomic_DNA"/>
</dbReference>
<dbReference type="AlphaFoldDB" id="A0A9W8IBL5"/>
<evidence type="ECO:0000313" key="4">
    <source>
        <dbReference type="Proteomes" id="UP001139887"/>
    </source>
</evidence>